<evidence type="ECO:0000256" key="1">
    <source>
        <dbReference type="ARBA" id="ARBA00022737"/>
    </source>
</evidence>
<organism evidence="5">
    <name type="scientific">Aphanomyces stellatus</name>
    <dbReference type="NCBI Taxonomy" id="120398"/>
    <lineage>
        <taxon>Eukaryota</taxon>
        <taxon>Sar</taxon>
        <taxon>Stramenopiles</taxon>
        <taxon>Oomycota</taxon>
        <taxon>Saprolegniomycetes</taxon>
        <taxon>Saprolegniales</taxon>
        <taxon>Verrucalvaceae</taxon>
        <taxon>Aphanomyces</taxon>
    </lineage>
</organism>
<keyword evidence="2" id="KW-1015">Disulfide bond</keyword>
<comment type="caution">
    <text evidence="5">The sequence shown here is derived from an EMBL/GenBank/DDBJ whole genome shotgun (WGS) entry which is preliminary data.</text>
</comment>
<feature type="domain" description="Apple" evidence="4">
    <location>
        <begin position="320"/>
        <end position="391"/>
    </location>
</feature>
<accession>A0A6A4XVR8</accession>
<dbReference type="Gene3D" id="3.50.4.10">
    <property type="entry name" value="Hepatocyte Growth Factor"/>
    <property type="match status" value="2"/>
</dbReference>
<evidence type="ECO:0000313" key="5">
    <source>
        <dbReference type="EMBL" id="KAF0687282.1"/>
    </source>
</evidence>
<dbReference type="GO" id="GO:0005576">
    <property type="term" value="C:extracellular region"/>
    <property type="evidence" value="ECO:0007669"/>
    <property type="project" value="InterPro"/>
</dbReference>
<feature type="non-terminal residue" evidence="5">
    <location>
        <position position="1"/>
    </location>
</feature>
<dbReference type="InterPro" id="IPR000177">
    <property type="entry name" value="Apple"/>
</dbReference>
<feature type="compositionally biased region" description="Polar residues" evidence="3">
    <location>
        <begin position="106"/>
        <end position="125"/>
    </location>
</feature>
<feature type="compositionally biased region" description="Low complexity" evidence="3">
    <location>
        <begin position="1"/>
        <end position="15"/>
    </location>
</feature>
<feature type="compositionally biased region" description="Low complexity" evidence="3">
    <location>
        <begin position="22"/>
        <end position="87"/>
    </location>
</feature>
<keyword evidence="1" id="KW-0677">Repeat</keyword>
<evidence type="ECO:0000259" key="4">
    <source>
        <dbReference type="SMART" id="SM00223"/>
    </source>
</evidence>
<dbReference type="GO" id="GO:0006508">
    <property type="term" value="P:proteolysis"/>
    <property type="evidence" value="ECO:0007669"/>
    <property type="project" value="InterPro"/>
</dbReference>
<dbReference type="InterPro" id="IPR003609">
    <property type="entry name" value="Pan_app"/>
</dbReference>
<proteinExistence type="predicted"/>
<feature type="compositionally biased region" description="Low complexity" evidence="3">
    <location>
        <begin position="184"/>
        <end position="195"/>
    </location>
</feature>
<sequence length="391" mass="40169">TTVTLAPTDAPTSTVTPPPTDAPTTTVTPAPTDAPTTTVTLAPTDAPTTTITPAPTDAPTTTVTPAPTDAPTTTVTSPPTDAPTTTVTPPPTDAPKTTVTPLPTGAPTTTVSPAPSNAPTRTVTPAPTDAPMTTVSPTTVTPVLQRLTTVTPRPTSANTATVAPSTTMSDLTLSSTRMPVKPLPRSTVPPTTTATMTTTRVPTTTVVRTTVVPTSTLRPTTTVISRVANATSSPLEIATSGTTWSAIASGVDYPGNDLASTDQDSAEDCMVDCDATVGCVAFVWTAPGTCWLKKAKGSPTKAHHKVLSAFKAQPTKAAQCGKLGARVFSFDNTLKITRRSTPTACCDDCRAVTGCTLFIWIPFDSGTCYLKSALGRTIPRADAYVMTLEQA</sequence>
<evidence type="ECO:0000256" key="2">
    <source>
        <dbReference type="ARBA" id="ARBA00023157"/>
    </source>
</evidence>
<protein>
    <recommendedName>
        <fullName evidence="4">Apple domain-containing protein</fullName>
    </recommendedName>
</protein>
<evidence type="ECO:0000256" key="3">
    <source>
        <dbReference type="SAM" id="MobiDB-lite"/>
    </source>
</evidence>
<feature type="region of interest" description="Disordered" evidence="3">
    <location>
        <begin position="1"/>
        <end position="136"/>
    </location>
</feature>
<dbReference type="AlphaFoldDB" id="A0A6A4XVR8"/>
<feature type="region of interest" description="Disordered" evidence="3">
    <location>
        <begin position="176"/>
        <end position="195"/>
    </location>
</feature>
<name>A0A6A4XVR8_9STRA</name>
<dbReference type="Pfam" id="PF14295">
    <property type="entry name" value="PAN_4"/>
    <property type="match status" value="2"/>
</dbReference>
<dbReference type="CDD" id="cd01100">
    <property type="entry name" value="APPLE_Factor_XI_like"/>
    <property type="match status" value="1"/>
</dbReference>
<dbReference type="EMBL" id="VJMH01006941">
    <property type="protein sequence ID" value="KAF0687282.1"/>
    <property type="molecule type" value="Genomic_DNA"/>
</dbReference>
<feature type="domain" description="Apple" evidence="4">
    <location>
        <begin position="247"/>
        <end position="313"/>
    </location>
</feature>
<dbReference type="SMART" id="SM00223">
    <property type="entry name" value="APPLE"/>
    <property type="match status" value="2"/>
</dbReference>
<gene>
    <name evidence="5" type="ORF">As57867_020880</name>
</gene>
<reference evidence="5" key="1">
    <citation type="submission" date="2019-06" db="EMBL/GenBank/DDBJ databases">
        <title>Genomics analysis of Aphanomyces spp. identifies a new class of oomycete effector associated with host adaptation.</title>
        <authorList>
            <person name="Gaulin E."/>
        </authorList>
    </citation>
    <scope>NUCLEOTIDE SEQUENCE</scope>
    <source>
        <strain evidence="5">CBS 578.67</strain>
    </source>
</reference>